<keyword evidence="2" id="KW-0223">Dioxygenase</keyword>
<feature type="domain" description="Intradiol ring-cleavage dioxygenases" evidence="4">
    <location>
        <begin position="27"/>
        <end position="127"/>
    </location>
</feature>
<dbReference type="PANTHER" id="PTHR33711">
    <property type="entry name" value="DIOXYGENASE, PUTATIVE (AFU_ORTHOLOGUE AFUA_2G02910)-RELATED"/>
    <property type="match status" value="1"/>
</dbReference>
<dbReference type="SUPFAM" id="SSF49482">
    <property type="entry name" value="Aromatic compound dioxygenase"/>
    <property type="match status" value="1"/>
</dbReference>
<protein>
    <submittedName>
        <fullName evidence="5">Acid phosphatase</fullName>
    </submittedName>
</protein>
<dbReference type="GO" id="GO:0008199">
    <property type="term" value="F:ferric iron binding"/>
    <property type="evidence" value="ECO:0007669"/>
    <property type="project" value="InterPro"/>
</dbReference>
<dbReference type="InterPro" id="IPR015889">
    <property type="entry name" value="Intradiol_dOase_core"/>
</dbReference>
<gene>
    <name evidence="5" type="primary">J9VHR6</name>
</gene>
<evidence type="ECO:0000256" key="2">
    <source>
        <dbReference type="ARBA" id="ARBA00022964"/>
    </source>
</evidence>
<comment type="similarity">
    <text evidence="1">Belongs to the intradiol ring-cleavage dioxygenase family.</text>
</comment>
<dbReference type="Gene3D" id="2.60.130.10">
    <property type="entry name" value="Aromatic compound dioxygenase"/>
    <property type="match status" value="1"/>
</dbReference>
<name>A0A5K1K3Y4_9APHY</name>
<accession>A0A5K1K3Y4</accession>
<organism evidence="5">
    <name type="scientific">Ganoderma boninense</name>
    <dbReference type="NCBI Taxonomy" id="34458"/>
    <lineage>
        <taxon>Eukaryota</taxon>
        <taxon>Fungi</taxon>
        <taxon>Dikarya</taxon>
        <taxon>Basidiomycota</taxon>
        <taxon>Agaricomycotina</taxon>
        <taxon>Agaricomycetes</taxon>
        <taxon>Polyporales</taxon>
        <taxon>Polyporaceae</taxon>
        <taxon>Ganoderma</taxon>
    </lineage>
</organism>
<evidence type="ECO:0000256" key="1">
    <source>
        <dbReference type="ARBA" id="ARBA00007825"/>
    </source>
</evidence>
<dbReference type="PANTHER" id="PTHR33711:SF10">
    <property type="entry name" value="INTRADIOL RING-CLEAVAGE DIOXYGENASES DOMAIN-CONTAINING PROTEIN"/>
    <property type="match status" value="1"/>
</dbReference>
<evidence type="ECO:0000313" key="5">
    <source>
        <dbReference type="EMBL" id="VWP00526.1"/>
    </source>
</evidence>
<evidence type="ECO:0000259" key="4">
    <source>
        <dbReference type="Pfam" id="PF00775"/>
    </source>
</evidence>
<dbReference type="InterPro" id="IPR050770">
    <property type="entry name" value="Intradiol_RC_Dioxygenase"/>
</dbReference>
<dbReference type="EMBL" id="LR728561">
    <property type="protein sequence ID" value="VWP00526.1"/>
    <property type="molecule type" value="Genomic_DNA"/>
</dbReference>
<dbReference type="InterPro" id="IPR000627">
    <property type="entry name" value="Intradiol_dOase_C"/>
</dbReference>
<proteinExistence type="inferred from homology"/>
<evidence type="ECO:0000256" key="3">
    <source>
        <dbReference type="ARBA" id="ARBA00023002"/>
    </source>
</evidence>
<sequence>MSTTPKTTSYLKRMPCTRTAEDDPYLVVLEVKDTKGEPAKHAVIDAWHANGTGGYYFFSWTLRGKMTTDASGRLELLTVRPGGYAGRASHIHIRIYPAESRRHRQMTSQMYMCDGNDPVHMSSDIANKWRRRPDGNMVTCWATGAPEDGKAYHGLPKLPEEDVDMVDAINRWNAKLQEQGVTKKIMSVGRHQVKITAY</sequence>
<dbReference type="Pfam" id="PF00775">
    <property type="entry name" value="Dioxygenase_C"/>
    <property type="match status" value="1"/>
</dbReference>
<dbReference type="AlphaFoldDB" id="A0A5K1K3Y4"/>
<reference evidence="5" key="1">
    <citation type="submission" date="2019-10" db="EMBL/GenBank/DDBJ databases">
        <authorList>
            <person name="Nor Muhammad N."/>
        </authorList>
    </citation>
    <scope>NUCLEOTIDE SEQUENCE</scope>
</reference>
<keyword evidence="3" id="KW-0560">Oxidoreductase</keyword>
<dbReference type="GO" id="GO:0016702">
    <property type="term" value="F:oxidoreductase activity, acting on single donors with incorporation of molecular oxygen, incorporation of two atoms of oxygen"/>
    <property type="evidence" value="ECO:0007669"/>
    <property type="project" value="InterPro"/>
</dbReference>